<feature type="transmembrane region" description="Helical" evidence="2">
    <location>
        <begin position="417"/>
        <end position="441"/>
    </location>
</feature>
<dbReference type="RefSeq" id="WP_377763042.1">
    <property type="nucleotide sequence ID" value="NZ_JBHRXY010000017.1"/>
</dbReference>
<keyword evidence="2" id="KW-0812">Transmembrane</keyword>
<feature type="transmembrane region" description="Helical" evidence="2">
    <location>
        <begin position="508"/>
        <end position="530"/>
    </location>
</feature>
<evidence type="ECO:0000256" key="2">
    <source>
        <dbReference type="SAM" id="Phobius"/>
    </source>
</evidence>
<comment type="subcellular location">
    <subcellularLocation>
        <location evidence="1">Cell inner membrane</location>
        <topology evidence="1">Multi-pass membrane protein</topology>
    </subcellularLocation>
</comment>
<dbReference type="InterPro" id="IPR010656">
    <property type="entry name" value="DctM"/>
</dbReference>
<feature type="transmembrane region" description="Helical" evidence="2">
    <location>
        <begin position="542"/>
        <end position="562"/>
    </location>
</feature>
<feature type="transmembrane region" description="Helical" evidence="2">
    <location>
        <begin position="191"/>
        <end position="212"/>
    </location>
</feature>
<dbReference type="Proteomes" id="UP001595539">
    <property type="component" value="Unassembled WGS sequence"/>
</dbReference>
<feature type="transmembrane region" description="Helical" evidence="2">
    <location>
        <begin position="22"/>
        <end position="43"/>
    </location>
</feature>
<comment type="function">
    <text evidence="1">Part of the tripartite ATP-independent periplasmic (TRAP) transport system.</text>
</comment>
<gene>
    <name evidence="4" type="ORF">ACFOM8_16050</name>
</gene>
<evidence type="ECO:0000313" key="4">
    <source>
        <dbReference type="EMBL" id="MFC3630955.1"/>
    </source>
</evidence>
<dbReference type="EMBL" id="JBHRXY010000017">
    <property type="protein sequence ID" value="MFC3630955.1"/>
    <property type="molecule type" value="Genomic_DNA"/>
</dbReference>
<keyword evidence="2" id="KW-1133">Transmembrane helix</keyword>
<dbReference type="PANTHER" id="PTHR43849:SF2">
    <property type="entry name" value="BLL3936 PROTEIN"/>
    <property type="match status" value="1"/>
</dbReference>
<keyword evidence="1" id="KW-1003">Cell membrane</keyword>
<reference evidence="5" key="1">
    <citation type="journal article" date="2019" name="Int. J. Syst. Evol. Microbiol.">
        <title>The Global Catalogue of Microorganisms (GCM) 10K type strain sequencing project: providing services to taxonomists for standard genome sequencing and annotation.</title>
        <authorList>
            <consortium name="The Broad Institute Genomics Platform"/>
            <consortium name="The Broad Institute Genome Sequencing Center for Infectious Disease"/>
            <person name="Wu L."/>
            <person name="Ma J."/>
        </authorList>
    </citation>
    <scope>NUCLEOTIDE SEQUENCE [LARGE SCALE GENOMIC DNA]</scope>
    <source>
        <strain evidence="5">KCTC 42473</strain>
    </source>
</reference>
<name>A0ABV7U7V6_9RHOB</name>
<dbReference type="NCBIfam" id="TIGR02123">
    <property type="entry name" value="TRAP_fused"/>
    <property type="match status" value="1"/>
</dbReference>
<keyword evidence="2" id="KW-0472">Membrane</keyword>
<feature type="transmembrane region" description="Helical" evidence="2">
    <location>
        <begin position="118"/>
        <end position="147"/>
    </location>
</feature>
<dbReference type="PANTHER" id="PTHR43849">
    <property type="entry name" value="BLL3936 PROTEIN"/>
    <property type="match status" value="1"/>
</dbReference>
<feature type="transmembrane region" description="Helical" evidence="2">
    <location>
        <begin position="611"/>
        <end position="639"/>
    </location>
</feature>
<evidence type="ECO:0000313" key="5">
    <source>
        <dbReference type="Proteomes" id="UP001595539"/>
    </source>
</evidence>
<proteinExistence type="predicted"/>
<feature type="transmembrane region" description="Helical" evidence="2">
    <location>
        <begin position="78"/>
        <end position="98"/>
    </location>
</feature>
<keyword evidence="1" id="KW-0997">Cell inner membrane</keyword>
<feature type="transmembrane region" description="Helical" evidence="2">
    <location>
        <begin position="49"/>
        <end position="66"/>
    </location>
</feature>
<protein>
    <submittedName>
        <fullName evidence="4">TRAP transporter permease</fullName>
    </submittedName>
</protein>
<evidence type="ECO:0000259" key="3">
    <source>
        <dbReference type="Pfam" id="PF06808"/>
    </source>
</evidence>
<sequence length="656" mass="68607">MNLTGWLPEDTLRGPDGKVRPIAWLLLATVLFMAASHIAQLWLLILPSGQFKALHLGLALIVVFLTRAQLENGWARRILGVALAVLSLLCCAYVIWMFDALVNERMFGPSAGDMVVGSALLVVTLIATASTWGWTIPVLAVLTLLYASFGNVFESHLLYHSGVSFDRLISYTSIPFFQGLLGSMTGQSASLIFIFMIFAGLLKSTGGIDFILTVAGRLGGRTAGGPAKVAVIGSGLMGMISGSTVANVASTGTITIPLMKQNGFKPEQAGAIEAVASNGGQFMPPIMGLTAFLIAGMTGISYPTIMFAALMPALIYYGNLLVAVHFLAVAQGLRGISGDGKAAAALRVGAEVKQYLHLIAGLVLLVYLLSVAIPPAHSGMIASAFIVVAEFGKQLYIHRNAPMEGVRATCRRVISGLYDGVGNGAQIAVVIGAIGIIVDMLTVTGFAQKLSNIMLSVAGDGPWMLLLLAAISCLVFGLGMPTPAAYSIVAVLAAPALVDYGIDVLAAHMYVFFYANMSAVTPPVALAALVGAKIAGADYMRTAIKATCLGLPGFILPVMFIISPELLMLEGSVAQRGLTFVAVLAMFVALNAAISGTTFERGMPIVMRSAMLICAALLAWPSPVIRIAGLALLAIAFVVEHRRSGAHTASPIPATK</sequence>
<feature type="transmembrane region" description="Helical" evidence="2">
    <location>
        <begin position="577"/>
        <end position="599"/>
    </location>
</feature>
<dbReference type="InterPro" id="IPR011853">
    <property type="entry name" value="TRAP_DctM-Dct_fused"/>
</dbReference>
<feature type="transmembrane region" description="Helical" evidence="2">
    <location>
        <begin position="461"/>
        <end position="478"/>
    </location>
</feature>
<feature type="domain" description="TRAP C4-dicarboxylate transport system permease DctM subunit" evidence="3">
    <location>
        <begin position="121"/>
        <end position="562"/>
    </location>
</feature>
<organism evidence="4 5">
    <name type="scientific">Paracoccus angustae</name>
    <dbReference type="NCBI Taxonomy" id="1671480"/>
    <lineage>
        <taxon>Bacteria</taxon>
        <taxon>Pseudomonadati</taxon>
        <taxon>Pseudomonadota</taxon>
        <taxon>Alphaproteobacteria</taxon>
        <taxon>Rhodobacterales</taxon>
        <taxon>Paracoccaceae</taxon>
        <taxon>Paracoccus</taxon>
    </lineage>
</organism>
<feature type="transmembrane region" description="Helical" evidence="2">
    <location>
        <begin position="314"/>
        <end position="334"/>
    </location>
</feature>
<evidence type="ECO:0000256" key="1">
    <source>
        <dbReference type="RuleBase" id="RU369079"/>
    </source>
</evidence>
<keyword evidence="5" id="KW-1185">Reference proteome</keyword>
<comment type="caution">
    <text evidence="4">The sequence shown here is derived from an EMBL/GenBank/DDBJ whole genome shotgun (WGS) entry which is preliminary data.</text>
</comment>
<feature type="transmembrane region" description="Helical" evidence="2">
    <location>
        <begin position="355"/>
        <end position="373"/>
    </location>
</feature>
<dbReference type="Pfam" id="PF06808">
    <property type="entry name" value="DctM"/>
    <property type="match status" value="1"/>
</dbReference>
<keyword evidence="1" id="KW-0813">Transport</keyword>
<accession>A0ABV7U7V6</accession>
<feature type="transmembrane region" description="Helical" evidence="2">
    <location>
        <begin position="286"/>
        <end position="308"/>
    </location>
</feature>